<dbReference type="EMBL" id="BSNS01000001">
    <property type="protein sequence ID" value="GLQ52775.1"/>
    <property type="molecule type" value="Genomic_DNA"/>
</dbReference>
<evidence type="ECO:0000256" key="2">
    <source>
        <dbReference type="SAM" id="SignalP"/>
    </source>
</evidence>
<keyword evidence="5" id="KW-1185">Reference proteome</keyword>
<feature type="signal peptide" evidence="2">
    <location>
        <begin position="1"/>
        <end position="26"/>
    </location>
</feature>
<sequence>MAIRTKIIAGTLAALALAATTASALAAPAYATANVNVRSGPGTGYGAIDVLQRGEQVDVQDCRGSWCFVEKRGPDGWVSANYLSRGGYDRPRPPSWDPYPPRPPVYHPRPPRPPHWGGYPRPPHWGGWNPRPRPPIYHPRPPRHDSSVCFNSPNAYFCVGD</sequence>
<comment type="caution">
    <text evidence="4">The sequence shown here is derived from an EMBL/GenBank/DDBJ whole genome shotgun (WGS) entry which is preliminary data.</text>
</comment>
<feature type="compositionally biased region" description="Pro residues" evidence="1">
    <location>
        <begin position="93"/>
        <end position="104"/>
    </location>
</feature>
<dbReference type="SMART" id="SM00287">
    <property type="entry name" value="SH3b"/>
    <property type="match status" value="1"/>
</dbReference>
<evidence type="ECO:0000313" key="4">
    <source>
        <dbReference type="EMBL" id="GLQ52775.1"/>
    </source>
</evidence>
<protein>
    <recommendedName>
        <fullName evidence="3">SH3b domain-containing protein</fullName>
    </recommendedName>
</protein>
<feature type="region of interest" description="Disordered" evidence="1">
    <location>
        <begin position="85"/>
        <end position="104"/>
    </location>
</feature>
<reference evidence="5" key="1">
    <citation type="journal article" date="2019" name="Int. J. Syst. Evol. Microbiol.">
        <title>The Global Catalogue of Microorganisms (GCM) 10K type strain sequencing project: providing services to taxonomists for standard genome sequencing and annotation.</title>
        <authorList>
            <consortium name="The Broad Institute Genomics Platform"/>
            <consortium name="The Broad Institute Genome Sequencing Center for Infectious Disease"/>
            <person name="Wu L."/>
            <person name="Ma J."/>
        </authorList>
    </citation>
    <scope>NUCLEOTIDE SEQUENCE [LARGE SCALE GENOMIC DNA]</scope>
    <source>
        <strain evidence="5">NBRC 112416</strain>
    </source>
</reference>
<feature type="chain" id="PRO_5045984571" description="SH3b domain-containing protein" evidence="2">
    <location>
        <begin position="27"/>
        <end position="161"/>
    </location>
</feature>
<dbReference type="Proteomes" id="UP001156691">
    <property type="component" value="Unassembled WGS sequence"/>
</dbReference>
<dbReference type="InterPro" id="IPR003646">
    <property type="entry name" value="SH3-like_bac-type"/>
</dbReference>
<proteinExistence type="predicted"/>
<keyword evidence="2" id="KW-0732">Signal</keyword>
<name>A0ABQ5VYA5_9HYPH</name>
<gene>
    <name evidence="4" type="ORF">GCM10010862_00330</name>
</gene>
<feature type="domain" description="SH3b" evidence="3">
    <location>
        <begin position="26"/>
        <end position="87"/>
    </location>
</feature>
<dbReference type="Gene3D" id="2.30.30.40">
    <property type="entry name" value="SH3 Domains"/>
    <property type="match status" value="1"/>
</dbReference>
<accession>A0ABQ5VYA5</accession>
<dbReference type="Pfam" id="PF08239">
    <property type="entry name" value="SH3_3"/>
    <property type="match status" value="1"/>
</dbReference>
<evidence type="ECO:0000313" key="5">
    <source>
        <dbReference type="Proteomes" id="UP001156691"/>
    </source>
</evidence>
<evidence type="ECO:0000259" key="3">
    <source>
        <dbReference type="SMART" id="SM00287"/>
    </source>
</evidence>
<organism evidence="4 5">
    <name type="scientific">Devosia nitrariae</name>
    <dbReference type="NCBI Taxonomy" id="2071872"/>
    <lineage>
        <taxon>Bacteria</taxon>
        <taxon>Pseudomonadati</taxon>
        <taxon>Pseudomonadota</taxon>
        <taxon>Alphaproteobacteria</taxon>
        <taxon>Hyphomicrobiales</taxon>
        <taxon>Devosiaceae</taxon>
        <taxon>Devosia</taxon>
    </lineage>
</organism>
<evidence type="ECO:0000256" key="1">
    <source>
        <dbReference type="SAM" id="MobiDB-lite"/>
    </source>
</evidence>